<evidence type="ECO:0000256" key="3">
    <source>
        <dbReference type="ARBA" id="ARBA00023125"/>
    </source>
</evidence>
<evidence type="ECO:0000256" key="4">
    <source>
        <dbReference type="ARBA" id="ARBA00023172"/>
    </source>
</evidence>
<dbReference type="PANTHER" id="PTHR30629:SF2">
    <property type="entry name" value="PROPHAGE INTEGRASE INTS-RELATED"/>
    <property type="match status" value="1"/>
</dbReference>
<sequence length="432" mass="47499">MEISTNIQRALAYFHLDKPEASWEELKVRLLAITDESLAIAHGNLGSDFAHSEFYQEMYFALREVSKQGNLSLDQYRALATGQSIMAAANARIEGRPEALVKLIDRLNQNDHHNSQGGVHPSLSVGAPQDPLSWNELSELYMVERSINLKEKSRKGAMTTHRAIGGAFESIGLNDLRGHTREDLIALRTKLLEGRQASTVNNLLSQLGAVLEWAVSTDKLTKHYADKLKITKGADSKREAFTREQVLTLMEQANALPVASWERWALSLLSITGARVGEVSFLTKADIKQVDDLWCIDINEDEDGKSIKTKHSKRLVPLVDGALGFDLSAFLQAVDVGALPSDHGVSPDKASKVLGQLIKQTLGDELGEHRTLHSLRHHMAASMKAAGVELQYAQAVTGHASRTITYDTYGGSIPVQRKHEAICKALEEGVAQ</sequence>
<gene>
    <name evidence="6" type="ORF">H3H45_11115</name>
</gene>
<proteinExistence type="inferred from homology"/>
<keyword evidence="2" id="KW-0229">DNA integration</keyword>
<dbReference type="RefSeq" id="WP_182833780.1">
    <property type="nucleotide sequence ID" value="NZ_JACJFN010000002.1"/>
</dbReference>
<evidence type="ECO:0000259" key="5">
    <source>
        <dbReference type="PROSITE" id="PS51898"/>
    </source>
</evidence>
<dbReference type="PROSITE" id="PS51898">
    <property type="entry name" value="TYR_RECOMBINASE"/>
    <property type="match status" value="1"/>
</dbReference>
<keyword evidence="7" id="KW-1185">Reference proteome</keyword>
<dbReference type="Pfam" id="PF00589">
    <property type="entry name" value="Phage_integrase"/>
    <property type="match status" value="1"/>
</dbReference>
<evidence type="ECO:0000313" key="7">
    <source>
        <dbReference type="Proteomes" id="UP000581189"/>
    </source>
</evidence>
<dbReference type="GO" id="GO:0015074">
    <property type="term" value="P:DNA integration"/>
    <property type="evidence" value="ECO:0007669"/>
    <property type="project" value="UniProtKB-KW"/>
</dbReference>
<reference evidence="6 7" key="1">
    <citation type="submission" date="2020-08" db="EMBL/GenBank/DDBJ databases">
        <authorList>
            <person name="Kim C.M."/>
        </authorList>
    </citation>
    <scope>NUCLEOTIDE SEQUENCE [LARGE SCALE GENOMIC DNA]</scope>
    <source>
        <strain evidence="6 7">SR9</strain>
    </source>
</reference>
<evidence type="ECO:0000256" key="1">
    <source>
        <dbReference type="ARBA" id="ARBA00008857"/>
    </source>
</evidence>
<accession>A0A7W4H3R4</accession>
<dbReference type="GO" id="GO:0003677">
    <property type="term" value="F:DNA binding"/>
    <property type="evidence" value="ECO:0007669"/>
    <property type="project" value="UniProtKB-KW"/>
</dbReference>
<name>A0A7W4H3R4_9GAMM</name>
<dbReference type="InterPro" id="IPR010998">
    <property type="entry name" value="Integrase_recombinase_N"/>
</dbReference>
<dbReference type="Proteomes" id="UP000581189">
    <property type="component" value="Unassembled WGS sequence"/>
</dbReference>
<keyword evidence="4" id="KW-0233">DNA recombination</keyword>
<comment type="caution">
    <text evidence="6">The sequence shown here is derived from an EMBL/GenBank/DDBJ whole genome shotgun (WGS) entry which is preliminary data.</text>
</comment>
<dbReference type="Gene3D" id="1.10.150.130">
    <property type="match status" value="1"/>
</dbReference>
<dbReference type="InterPro" id="IPR002104">
    <property type="entry name" value="Integrase_catalytic"/>
</dbReference>
<dbReference type="GO" id="GO:0006310">
    <property type="term" value="P:DNA recombination"/>
    <property type="evidence" value="ECO:0007669"/>
    <property type="project" value="UniProtKB-KW"/>
</dbReference>
<dbReference type="EMBL" id="JACJFN010000002">
    <property type="protein sequence ID" value="MBB1519790.1"/>
    <property type="molecule type" value="Genomic_DNA"/>
</dbReference>
<dbReference type="AlphaFoldDB" id="A0A7W4H3R4"/>
<dbReference type="InterPro" id="IPR050808">
    <property type="entry name" value="Phage_Integrase"/>
</dbReference>
<dbReference type="SUPFAM" id="SSF56349">
    <property type="entry name" value="DNA breaking-rejoining enzymes"/>
    <property type="match status" value="1"/>
</dbReference>
<evidence type="ECO:0000313" key="6">
    <source>
        <dbReference type="EMBL" id="MBB1519790.1"/>
    </source>
</evidence>
<dbReference type="Gene3D" id="1.10.443.10">
    <property type="entry name" value="Intergrase catalytic core"/>
    <property type="match status" value="1"/>
</dbReference>
<protein>
    <submittedName>
        <fullName evidence="6">Tyrosine-type recombinase/integrase</fullName>
    </submittedName>
</protein>
<dbReference type="InterPro" id="IPR011010">
    <property type="entry name" value="DNA_brk_join_enz"/>
</dbReference>
<organism evidence="6 7">
    <name type="scientific">Aquipseudomonas guryensis</name>
    <dbReference type="NCBI Taxonomy" id="2759165"/>
    <lineage>
        <taxon>Bacteria</taxon>
        <taxon>Pseudomonadati</taxon>
        <taxon>Pseudomonadota</taxon>
        <taxon>Gammaproteobacteria</taxon>
        <taxon>Pseudomonadales</taxon>
        <taxon>Pseudomonadaceae</taxon>
        <taxon>Aquipseudomonas</taxon>
    </lineage>
</organism>
<comment type="similarity">
    <text evidence="1">Belongs to the 'phage' integrase family.</text>
</comment>
<evidence type="ECO:0000256" key="2">
    <source>
        <dbReference type="ARBA" id="ARBA00022908"/>
    </source>
</evidence>
<keyword evidence="3" id="KW-0238">DNA-binding</keyword>
<feature type="domain" description="Tyr recombinase" evidence="5">
    <location>
        <begin position="236"/>
        <end position="423"/>
    </location>
</feature>
<dbReference type="PANTHER" id="PTHR30629">
    <property type="entry name" value="PROPHAGE INTEGRASE"/>
    <property type="match status" value="1"/>
</dbReference>
<dbReference type="InterPro" id="IPR013762">
    <property type="entry name" value="Integrase-like_cat_sf"/>
</dbReference>